<protein>
    <submittedName>
        <fullName evidence="7">Outer membrane scaffolding protein for murein synthesis (MipA/OmpV family)</fullName>
    </submittedName>
</protein>
<name>A0ABR6NAN8_9SPHN</name>
<comment type="caution">
    <text evidence="7">The sequence shown here is derived from an EMBL/GenBank/DDBJ whole genome shotgun (WGS) entry which is preliminary data.</text>
</comment>
<feature type="chain" id="PRO_5045989352" evidence="6">
    <location>
        <begin position="24"/>
        <end position="291"/>
    </location>
</feature>
<dbReference type="Pfam" id="PF06629">
    <property type="entry name" value="MipA"/>
    <property type="match status" value="1"/>
</dbReference>
<accession>A0ABR6NAN8</accession>
<dbReference type="PANTHER" id="PTHR38776:SF1">
    <property type="entry name" value="MLTA-INTERACTING PROTEIN-RELATED"/>
    <property type="match status" value="1"/>
</dbReference>
<organism evidence="7 8">
    <name type="scientific">Sphingobium lignivorans</name>
    <dbReference type="NCBI Taxonomy" id="2735886"/>
    <lineage>
        <taxon>Bacteria</taxon>
        <taxon>Pseudomonadati</taxon>
        <taxon>Pseudomonadota</taxon>
        <taxon>Alphaproteobacteria</taxon>
        <taxon>Sphingomonadales</taxon>
        <taxon>Sphingomonadaceae</taxon>
        <taxon>Sphingobium</taxon>
    </lineage>
</organism>
<dbReference type="EMBL" id="JACHKA010000001">
    <property type="protein sequence ID" value="MBB5984346.1"/>
    <property type="molecule type" value="Genomic_DNA"/>
</dbReference>
<feature type="signal peptide" evidence="6">
    <location>
        <begin position="1"/>
        <end position="23"/>
    </location>
</feature>
<gene>
    <name evidence="7" type="ORF">HNP60_000320</name>
</gene>
<evidence type="ECO:0000256" key="5">
    <source>
        <dbReference type="ARBA" id="ARBA00023237"/>
    </source>
</evidence>
<evidence type="ECO:0000256" key="3">
    <source>
        <dbReference type="ARBA" id="ARBA00022729"/>
    </source>
</evidence>
<evidence type="ECO:0000313" key="8">
    <source>
        <dbReference type="Proteomes" id="UP001138540"/>
    </source>
</evidence>
<keyword evidence="4" id="KW-0472">Membrane</keyword>
<evidence type="ECO:0000256" key="2">
    <source>
        <dbReference type="ARBA" id="ARBA00005722"/>
    </source>
</evidence>
<evidence type="ECO:0000313" key="7">
    <source>
        <dbReference type="EMBL" id="MBB5984346.1"/>
    </source>
</evidence>
<reference evidence="7 8" key="1">
    <citation type="submission" date="2020-08" db="EMBL/GenBank/DDBJ databases">
        <title>Exploring microbial biodiversity for novel pathways involved in the catabolism of aromatic compounds derived from lignin.</title>
        <authorList>
            <person name="Elkins J."/>
        </authorList>
    </citation>
    <scope>NUCLEOTIDE SEQUENCE [LARGE SCALE GENOMIC DNA]</scope>
    <source>
        <strain evidence="7 8">B1D3A</strain>
    </source>
</reference>
<keyword evidence="8" id="KW-1185">Reference proteome</keyword>
<keyword evidence="3 6" id="KW-0732">Signal</keyword>
<dbReference type="RefSeq" id="WP_184149343.1">
    <property type="nucleotide sequence ID" value="NZ_JACHKA010000001.1"/>
</dbReference>
<dbReference type="Proteomes" id="UP001138540">
    <property type="component" value="Unassembled WGS sequence"/>
</dbReference>
<dbReference type="InterPro" id="IPR010583">
    <property type="entry name" value="MipA"/>
</dbReference>
<evidence type="ECO:0000256" key="4">
    <source>
        <dbReference type="ARBA" id="ARBA00023136"/>
    </source>
</evidence>
<dbReference type="PANTHER" id="PTHR38776">
    <property type="entry name" value="MLTA-INTERACTING PROTEIN-RELATED"/>
    <property type="match status" value="1"/>
</dbReference>
<evidence type="ECO:0000256" key="1">
    <source>
        <dbReference type="ARBA" id="ARBA00004442"/>
    </source>
</evidence>
<proteinExistence type="inferred from homology"/>
<keyword evidence="5" id="KW-0998">Cell outer membrane</keyword>
<sequence length="291" mass="30065">MRPFHVLPALLAALAAHSFPAFAQTTDAAEAAEERAAARARAGDRLTVGLGGALIPEYEGASGSSLVPVPGAVGKVGGLNFLYVGNRLSLDLINDGGSRWDFQLGPVATVGFNRASVKNIDDERIRALGKVGHSVELGGFAGIGRWGLITSNYDRLSATVTVRKDVAGAHGGTIITPSLSYMTPLSTKSLVILAASANHVDDDYARTFFSITPEQSAASTLPVHSAGSGWKDWTLAAAGNVSLSGDLSGGLSLVGGLAYTRLLGDIADSPVVRIAGSRDQWMAGLGLAYTF</sequence>
<comment type="subcellular location">
    <subcellularLocation>
        <location evidence="1">Cell outer membrane</location>
    </subcellularLocation>
</comment>
<comment type="similarity">
    <text evidence="2">Belongs to the MipA/OmpV family.</text>
</comment>
<evidence type="ECO:0000256" key="6">
    <source>
        <dbReference type="SAM" id="SignalP"/>
    </source>
</evidence>